<dbReference type="SUPFAM" id="SSF52096">
    <property type="entry name" value="ClpP/crotonase"/>
    <property type="match status" value="1"/>
</dbReference>
<evidence type="ECO:0008006" key="4">
    <source>
        <dbReference type="Google" id="ProtNLM"/>
    </source>
</evidence>
<name>A0A8H3C509_9AGAM</name>
<dbReference type="EMBL" id="CAJMWY010001697">
    <property type="protein sequence ID" value="CAE6473456.1"/>
    <property type="molecule type" value="Genomic_DNA"/>
</dbReference>
<dbReference type="PANTHER" id="PTHR37049:SF5">
    <property type="entry name" value="TAIL SPECIFIC PROTEASE DOMAIN-CONTAINING PROTEIN"/>
    <property type="match status" value="1"/>
</dbReference>
<feature type="chain" id="PRO_5034856551" description="Tail specific protease domain-containing protein" evidence="1">
    <location>
        <begin position="18"/>
        <end position="749"/>
    </location>
</feature>
<dbReference type="Proteomes" id="UP000663861">
    <property type="component" value="Unassembled WGS sequence"/>
</dbReference>
<organism evidence="2 3">
    <name type="scientific">Rhizoctonia solani</name>
    <dbReference type="NCBI Taxonomy" id="456999"/>
    <lineage>
        <taxon>Eukaryota</taxon>
        <taxon>Fungi</taxon>
        <taxon>Dikarya</taxon>
        <taxon>Basidiomycota</taxon>
        <taxon>Agaricomycotina</taxon>
        <taxon>Agaricomycetes</taxon>
        <taxon>Cantharellales</taxon>
        <taxon>Ceratobasidiaceae</taxon>
        <taxon>Rhizoctonia</taxon>
    </lineage>
</organism>
<accession>A0A8H3C509</accession>
<reference evidence="2" key="1">
    <citation type="submission" date="2021-01" db="EMBL/GenBank/DDBJ databases">
        <authorList>
            <person name="Kaushik A."/>
        </authorList>
    </citation>
    <scope>NUCLEOTIDE SEQUENCE</scope>
    <source>
        <strain evidence="2">AG4-RS23</strain>
    </source>
</reference>
<dbReference type="InterPro" id="IPR052766">
    <property type="entry name" value="S41A_metabolite_peptidase"/>
</dbReference>
<feature type="signal peptide" evidence="1">
    <location>
        <begin position="1"/>
        <end position="17"/>
    </location>
</feature>
<gene>
    <name evidence="2" type="ORF">RDB_LOCUS86712</name>
</gene>
<sequence>MYYLLAAALSSAVLSSGSPLESRQSDPCTKIVNQPWSKPSEVSSCLSSFPFNATLRDNVVDVLSKTFSQFHTSTNFHLHMPDPFTDDTVDLLGEFQRIKKTTYKSDLDLHRDISTTVKRLGDSHAGYVNYCYDSLFSTYLPFPLVVLARPGAEDVQNIHIAPEASQVVTSEFGDEAVKTWQSAIGGRNLTEFNGAQIVSINGQDPWAIVDTYAATAGGFQAKTTRQNGFFASYSLWEYVMGGFAQLALPPPNDTVTLSVIRNGSTSQESYNVPYLSRIGSKTVEFTDAQSLWTNNCLPSRKTNGGTPSNGVANSKMKTLSGLKSADEEDPLSEPAKFQRVPIIACLPSRKTNGGTPSNGVANSKMKTLSGLKSTNEEDPLSEPAKFQRVPIIAPVVDGRRETFASLVYDEPQDIAFPQSLLPTTYVTGYGAVQWLMLQDNKTAVLWLSSFDGRSIDMRKAIIRGLNEVKAKGAERLLIDVTNNGGGIICLASFLHRVLAGPQPSLDVQPGLDGSVRAQELPQKIVAKIVAGGLPEDDTSYYNPSNYKNAQGTEYAANFNWLNPPIDVQVNGVSDKFSQKIGDTCLPFPLDPPTTQPFAFENIAIISNGRCASSCSLFSILMRTKYNVKTVVMGGKQGTTQQYCGVVGGQSLNFVPLNVELKTLGLKNDTLAPPDFLTNSYQGLTWKLVYSPSDPNSFEEFKTHPAQFNFPLLPSTLTDRMLLIDFPLLPSTVNNPQAIWEDVTRRLWPN</sequence>
<evidence type="ECO:0000256" key="1">
    <source>
        <dbReference type="SAM" id="SignalP"/>
    </source>
</evidence>
<dbReference type="Gene3D" id="3.90.226.10">
    <property type="entry name" value="2-enoyl-CoA Hydratase, Chain A, domain 1"/>
    <property type="match status" value="1"/>
</dbReference>
<keyword evidence="1" id="KW-0732">Signal</keyword>
<dbReference type="PANTHER" id="PTHR37049">
    <property type="entry name" value="PEPTIDASE S41 FAMILY PROTEIN"/>
    <property type="match status" value="1"/>
</dbReference>
<proteinExistence type="predicted"/>
<dbReference type="InterPro" id="IPR029045">
    <property type="entry name" value="ClpP/crotonase-like_dom_sf"/>
</dbReference>
<evidence type="ECO:0000313" key="3">
    <source>
        <dbReference type="Proteomes" id="UP000663861"/>
    </source>
</evidence>
<comment type="caution">
    <text evidence="2">The sequence shown here is derived from an EMBL/GenBank/DDBJ whole genome shotgun (WGS) entry which is preliminary data.</text>
</comment>
<evidence type="ECO:0000313" key="2">
    <source>
        <dbReference type="EMBL" id="CAE6473456.1"/>
    </source>
</evidence>
<dbReference type="AlphaFoldDB" id="A0A8H3C509"/>
<protein>
    <recommendedName>
        <fullName evidence="4">Tail specific protease domain-containing protein</fullName>
    </recommendedName>
</protein>